<keyword evidence="3" id="KW-1185">Reference proteome</keyword>
<evidence type="ECO:0000256" key="1">
    <source>
        <dbReference type="SAM" id="MobiDB-lite"/>
    </source>
</evidence>
<dbReference type="Proteomes" id="UP000310108">
    <property type="component" value="Unassembled WGS sequence"/>
</dbReference>
<reference evidence="2 3" key="1">
    <citation type="journal article" date="2019" name="PLoS ONE">
        <title>Comparative genome analysis indicates high evolutionary potential of pathogenicity genes in Colletotrichum tanaceti.</title>
        <authorList>
            <person name="Lelwala R.V."/>
            <person name="Korhonen P.K."/>
            <person name="Young N.D."/>
            <person name="Scott J.B."/>
            <person name="Ades P.A."/>
            <person name="Gasser R.B."/>
            <person name="Taylor P.W.J."/>
        </authorList>
    </citation>
    <scope>NUCLEOTIDE SEQUENCE [LARGE SCALE GENOMIC DNA]</scope>
    <source>
        <strain evidence="2">BRIP57314</strain>
    </source>
</reference>
<evidence type="ECO:0000313" key="3">
    <source>
        <dbReference type="Proteomes" id="UP000310108"/>
    </source>
</evidence>
<gene>
    <name evidence="2" type="ORF">CTA1_11967</name>
</gene>
<dbReference type="AlphaFoldDB" id="A0A4V6DH41"/>
<protein>
    <submittedName>
        <fullName evidence="2">Uncharacterized protein</fullName>
    </submittedName>
</protein>
<evidence type="ECO:0000313" key="2">
    <source>
        <dbReference type="EMBL" id="TKW55156.1"/>
    </source>
</evidence>
<dbReference type="EMBL" id="PJEX01000109">
    <property type="protein sequence ID" value="TKW55156.1"/>
    <property type="molecule type" value="Genomic_DNA"/>
</dbReference>
<sequence>MFNQSAVTPQKICRIRHLEAQVVSLGSQPASTQSNLNAQDAEQAGNTGEGDEKSPRSDLAGLVGRLNVIDDGQLHYFDSQSSYNLVGEPLSRYSDVIELRSVTDEPS</sequence>
<feature type="region of interest" description="Disordered" evidence="1">
    <location>
        <begin position="26"/>
        <end position="58"/>
    </location>
</feature>
<accession>A0A4V6DH41</accession>
<dbReference type="STRING" id="1306861.A0A4V6DH41"/>
<comment type="caution">
    <text evidence="2">The sequence shown here is derived from an EMBL/GenBank/DDBJ whole genome shotgun (WGS) entry which is preliminary data.</text>
</comment>
<organism evidence="2 3">
    <name type="scientific">Colletotrichum tanaceti</name>
    <dbReference type="NCBI Taxonomy" id="1306861"/>
    <lineage>
        <taxon>Eukaryota</taxon>
        <taxon>Fungi</taxon>
        <taxon>Dikarya</taxon>
        <taxon>Ascomycota</taxon>
        <taxon>Pezizomycotina</taxon>
        <taxon>Sordariomycetes</taxon>
        <taxon>Hypocreomycetidae</taxon>
        <taxon>Glomerellales</taxon>
        <taxon>Glomerellaceae</taxon>
        <taxon>Colletotrichum</taxon>
        <taxon>Colletotrichum destructivum species complex</taxon>
    </lineage>
</organism>
<dbReference type="OrthoDB" id="2154091at2759"/>
<name>A0A4V6DH41_9PEZI</name>
<feature type="compositionally biased region" description="Polar residues" evidence="1">
    <location>
        <begin position="26"/>
        <end position="46"/>
    </location>
</feature>
<proteinExistence type="predicted"/>